<comment type="similarity">
    <text evidence="1">Belongs to the SMP-30/CGR1 family.</text>
</comment>
<accession>A0ABR9GDU7</accession>
<evidence type="ECO:0000313" key="3">
    <source>
        <dbReference type="EMBL" id="MBE1162220.1"/>
    </source>
</evidence>
<sequence>MSLRAELVLDARNTLGEGVTWCGRSQSLYWTDIHASVLWRFRPADGSTRRWPMPQRLASFALCEDPDRLLLGLESGLAFFHLQSGELLHIGEVEAGLPTRLNDGACDREGRFVFGTLHEPAHGEARYAAGSFYRLHSDLRLEQLPLGHVAISNSIAFSPDGSTMYYCDSMSRLVHRCSYGDAVADVRMHIDLTGQQGEPDGSAVDSAGGLWNAEWGAGRVVRYLPDGTPDLVIDIPAQQPTRVAFGGERLSTLYITSARDGLSAEALENDPQAGGVFAVEVPFTGLPEPLFTGRPM</sequence>
<keyword evidence="4" id="KW-1185">Reference proteome</keyword>
<protein>
    <submittedName>
        <fullName evidence="3">SMP-30/gluconolactonase/LRE family protein</fullName>
    </submittedName>
</protein>
<name>A0ABR9GDU7_9GAMM</name>
<dbReference type="SUPFAM" id="SSF63829">
    <property type="entry name" value="Calcium-dependent phosphotriesterase"/>
    <property type="match status" value="1"/>
</dbReference>
<evidence type="ECO:0000256" key="1">
    <source>
        <dbReference type="ARBA" id="ARBA00008853"/>
    </source>
</evidence>
<comment type="caution">
    <text evidence="3">The sequence shown here is derived from an EMBL/GenBank/DDBJ whole genome shotgun (WGS) entry which is preliminary data.</text>
</comment>
<dbReference type="RefSeq" id="WP_192557058.1">
    <property type="nucleotide sequence ID" value="NZ_JACZZA010000012.1"/>
</dbReference>
<dbReference type="PANTHER" id="PTHR10907:SF47">
    <property type="entry name" value="REGUCALCIN"/>
    <property type="match status" value="1"/>
</dbReference>
<organism evidence="3 4">
    <name type="scientific">Dyella acidiphila</name>
    <dbReference type="NCBI Taxonomy" id="2775866"/>
    <lineage>
        <taxon>Bacteria</taxon>
        <taxon>Pseudomonadati</taxon>
        <taxon>Pseudomonadota</taxon>
        <taxon>Gammaproteobacteria</taxon>
        <taxon>Lysobacterales</taxon>
        <taxon>Rhodanobacteraceae</taxon>
        <taxon>Dyella</taxon>
    </lineage>
</organism>
<feature type="domain" description="SMP-30/Gluconolactonase/LRE-like region" evidence="2">
    <location>
        <begin position="15"/>
        <end position="259"/>
    </location>
</feature>
<reference evidence="3 4" key="1">
    <citation type="submission" date="2020-09" db="EMBL/GenBank/DDBJ databases">
        <title>Dyella sp. 7MK23 isolated from forest soil.</title>
        <authorList>
            <person name="Fu J."/>
        </authorList>
    </citation>
    <scope>NUCLEOTIDE SEQUENCE [LARGE SCALE GENOMIC DNA]</scope>
    <source>
        <strain evidence="3 4">7MK23</strain>
    </source>
</reference>
<dbReference type="InterPro" id="IPR013658">
    <property type="entry name" value="SGL"/>
</dbReference>
<evidence type="ECO:0000313" key="4">
    <source>
        <dbReference type="Proteomes" id="UP000651010"/>
    </source>
</evidence>
<dbReference type="InterPro" id="IPR011042">
    <property type="entry name" value="6-blade_b-propeller_TolB-like"/>
</dbReference>
<proteinExistence type="inferred from homology"/>
<dbReference type="Proteomes" id="UP000651010">
    <property type="component" value="Unassembled WGS sequence"/>
</dbReference>
<dbReference type="PANTHER" id="PTHR10907">
    <property type="entry name" value="REGUCALCIN"/>
    <property type="match status" value="1"/>
</dbReference>
<evidence type="ECO:0000259" key="2">
    <source>
        <dbReference type="Pfam" id="PF08450"/>
    </source>
</evidence>
<gene>
    <name evidence="3" type="ORF">IGX34_17685</name>
</gene>
<dbReference type="Gene3D" id="2.120.10.30">
    <property type="entry name" value="TolB, C-terminal domain"/>
    <property type="match status" value="1"/>
</dbReference>
<dbReference type="EMBL" id="JACZZA010000012">
    <property type="protein sequence ID" value="MBE1162220.1"/>
    <property type="molecule type" value="Genomic_DNA"/>
</dbReference>
<dbReference type="PRINTS" id="PR01790">
    <property type="entry name" value="SMP30FAMILY"/>
</dbReference>
<dbReference type="Pfam" id="PF08450">
    <property type="entry name" value="SGL"/>
    <property type="match status" value="1"/>
</dbReference>
<dbReference type="InterPro" id="IPR005511">
    <property type="entry name" value="SMP-30"/>
</dbReference>